<dbReference type="GO" id="GO:0030170">
    <property type="term" value="F:pyridoxal phosphate binding"/>
    <property type="evidence" value="ECO:0007669"/>
    <property type="project" value="UniProtKB-UniRule"/>
</dbReference>
<dbReference type="InterPro" id="IPR001608">
    <property type="entry name" value="Ala_racemase_N"/>
</dbReference>
<accession>A0A926NC81</accession>
<dbReference type="PIRSF" id="PIRSF004848">
    <property type="entry name" value="YBL036c_PLPDEIII"/>
    <property type="match status" value="1"/>
</dbReference>
<keyword evidence="1 2" id="KW-0663">Pyridoxal phosphate</keyword>
<dbReference type="CDD" id="cd00635">
    <property type="entry name" value="PLPDE_III_YBL036c_like"/>
    <property type="match status" value="1"/>
</dbReference>
<feature type="domain" description="Alanine racemase N-terminal" evidence="5">
    <location>
        <begin position="49"/>
        <end position="232"/>
    </location>
</feature>
<dbReference type="FunFam" id="3.20.20.10:FF:000018">
    <property type="entry name" value="Pyridoxal phosphate homeostasis protein"/>
    <property type="match status" value="1"/>
</dbReference>
<protein>
    <recommendedName>
        <fullName evidence="2">Pyridoxal phosphate homeostasis protein</fullName>
        <shortName evidence="2">PLP homeostasis protein</shortName>
    </recommendedName>
</protein>
<dbReference type="EMBL" id="JACXAH010000045">
    <property type="protein sequence ID" value="MBD1373912.1"/>
    <property type="molecule type" value="Genomic_DNA"/>
</dbReference>
<dbReference type="PANTHER" id="PTHR10146:SF14">
    <property type="entry name" value="PYRIDOXAL PHOSPHATE HOMEOSTASIS PROTEIN"/>
    <property type="match status" value="1"/>
</dbReference>
<dbReference type="AlphaFoldDB" id="A0A926NC81"/>
<evidence type="ECO:0000313" key="6">
    <source>
        <dbReference type="EMBL" id="MBD1373912.1"/>
    </source>
</evidence>
<dbReference type="Pfam" id="PF01168">
    <property type="entry name" value="Ala_racemase_N"/>
    <property type="match status" value="1"/>
</dbReference>
<dbReference type="HAMAP" id="MF_02087">
    <property type="entry name" value="PLP_homeostasis"/>
    <property type="match status" value="1"/>
</dbReference>
<evidence type="ECO:0000256" key="4">
    <source>
        <dbReference type="RuleBase" id="RU004514"/>
    </source>
</evidence>
<reference evidence="6" key="1">
    <citation type="submission" date="2020-09" db="EMBL/GenBank/DDBJ databases">
        <title>A novel bacterium of genus Hazenella, isolated from South China Sea.</title>
        <authorList>
            <person name="Huang H."/>
            <person name="Mo K."/>
            <person name="Hu Y."/>
        </authorList>
    </citation>
    <scope>NUCLEOTIDE SEQUENCE</scope>
    <source>
        <strain evidence="6">IB182357</strain>
    </source>
</reference>
<dbReference type="PANTHER" id="PTHR10146">
    <property type="entry name" value="PROLINE SYNTHETASE CO-TRANSCRIBED BACTERIAL HOMOLOG PROTEIN"/>
    <property type="match status" value="1"/>
</dbReference>
<keyword evidence="7" id="KW-1185">Reference proteome</keyword>
<proteinExistence type="inferred from homology"/>
<sequence>MDLESDIQMNLQNIQERIQRACLQVGRDPAEIRLLLATKTVPLSKIDIAIQEGYALLGENKVQEALAKFGSRLNDAHIERHFIGHVQTNKVNQVLRFATCIQSVDRLKLAQKLDNRLRNEGRTLDVYVQVNTSQEESKFGIIPDRALSLMEAINGMEGLHLKGLMTIGLFSRDADKVRACFQTLRMLKDEAVYAHLLDEENYVLSMGMSHDLEIAIEEGANLIRVGTAIFGKRKYDDTYYWNENLDVQ</sequence>
<name>A0A926NC81_9BACL</name>
<dbReference type="SUPFAM" id="SSF51419">
    <property type="entry name" value="PLP-binding barrel"/>
    <property type="match status" value="1"/>
</dbReference>
<evidence type="ECO:0000256" key="1">
    <source>
        <dbReference type="ARBA" id="ARBA00022898"/>
    </source>
</evidence>
<comment type="caution">
    <text evidence="6">The sequence shown here is derived from an EMBL/GenBank/DDBJ whole genome shotgun (WGS) entry which is preliminary data.</text>
</comment>
<evidence type="ECO:0000256" key="2">
    <source>
        <dbReference type="HAMAP-Rule" id="MF_02087"/>
    </source>
</evidence>
<feature type="modified residue" description="N6-(pyridoxal phosphate)lysine" evidence="2 3">
    <location>
        <position position="39"/>
    </location>
</feature>
<dbReference type="RefSeq" id="WP_191142861.1">
    <property type="nucleotide sequence ID" value="NZ_JACXAH010000045.1"/>
</dbReference>
<comment type="function">
    <text evidence="2">Pyridoxal 5'-phosphate (PLP)-binding protein, which is involved in PLP homeostasis.</text>
</comment>
<evidence type="ECO:0000259" key="5">
    <source>
        <dbReference type="Pfam" id="PF01168"/>
    </source>
</evidence>
<organism evidence="6 7">
    <name type="scientific">Polycladospora coralii</name>
    <dbReference type="NCBI Taxonomy" id="2771432"/>
    <lineage>
        <taxon>Bacteria</taxon>
        <taxon>Bacillati</taxon>
        <taxon>Bacillota</taxon>
        <taxon>Bacilli</taxon>
        <taxon>Bacillales</taxon>
        <taxon>Thermoactinomycetaceae</taxon>
        <taxon>Polycladospora</taxon>
    </lineage>
</organism>
<evidence type="ECO:0000313" key="7">
    <source>
        <dbReference type="Proteomes" id="UP000661691"/>
    </source>
</evidence>
<dbReference type="Gene3D" id="3.20.20.10">
    <property type="entry name" value="Alanine racemase"/>
    <property type="match status" value="1"/>
</dbReference>
<comment type="similarity">
    <text evidence="2 4">Belongs to the pyridoxal phosphate-binding protein YggS/PROSC family.</text>
</comment>
<comment type="cofactor">
    <cofactor evidence="3">
        <name>pyridoxal 5'-phosphate</name>
        <dbReference type="ChEBI" id="CHEBI:597326"/>
    </cofactor>
</comment>
<dbReference type="NCBIfam" id="TIGR00044">
    <property type="entry name" value="YggS family pyridoxal phosphate-dependent enzyme"/>
    <property type="match status" value="1"/>
</dbReference>
<dbReference type="InterPro" id="IPR011078">
    <property type="entry name" value="PyrdxlP_homeostasis"/>
</dbReference>
<evidence type="ECO:0000256" key="3">
    <source>
        <dbReference type="PIRSR" id="PIRSR004848-1"/>
    </source>
</evidence>
<dbReference type="Proteomes" id="UP000661691">
    <property type="component" value="Unassembled WGS sequence"/>
</dbReference>
<gene>
    <name evidence="6" type="ORF">IC620_16325</name>
</gene>
<dbReference type="InterPro" id="IPR029066">
    <property type="entry name" value="PLP-binding_barrel"/>
</dbReference>